<dbReference type="OrthoDB" id="9811006at2"/>
<keyword evidence="1" id="KW-0732">Signal</keyword>
<dbReference type="SUPFAM" id="SSF101874">
    <property type="entry name" value="YceI-like"/>
    <property type="match status" value="1"/>
</dbReference>
<name>A0A1S9PDW9_9SPHI</name>
<accession>A0A1S9PDW9</accession>
<dbReference type="InterPro" id="IPR007372">
    <property type="entry name" value="Lipid/polyisoprenoid-bd_YceI"/>
</dbReference>
<keyword evidence="4" id="KW-1185">Reference proteome</keyword>
<evidence type="ECO:0000313" key="3">
    <source>
        <dbReference type="EMBL" id="OOQ59097.1"/>
    </source>
</evidence>
<dbReference type="Pfam" id="PF04264">
    <property type="entry name" value="YceI"/>
    <property type="match status" value="1"/>
</dbReference>
<dbReference type="RefSeq" id="WP_078348893.1">
    <property type="nucleotide sequence ID" value="NZ_MBTF01000016.1"/>
</dbReference>
<dbReference type="InterPro" id="IPR036761">
    <property type="entry name" value="TTHA0802/YceI-like_sf"/>
</dbReference>
<dbReference type="AlphaFoldDB" id="A0A1S9PDW9"/>
<dbReference type="Proteomes" id="UP000189739">
    <property type="component" value="Unassembled WGS sequence"/>
</dbReference>
<dbReference type="SMART" id="SM00867">
    <property type="entry name" value="YceI"/>
    <property type="match status" value="1"/>
</dbReference>
<feature type="domain" description="Lipid/polyisoprenoid-binding YceI-like" evidence="2">
    <location>
        <begin position="18"/>
        <end position="176"/>
    </location>
</feature>
<dbReference type="PANTHER" id="PTHR34406:SF1">
    <property type="entry name" value="PROTEIN YCEI"/>
    <property type="match status" value="1"/>
</dbReference>
<evidence type="ECO:0000256" key="1">
    <source>
        <dbReference type="SAM" id="SignalP"/>
    </source>
</evidence>
<feature type="chain" id="PRO_5012865635" description="Lipid/polyisoprenoid-binding YceI-like domain-containing protein" evidence="1">
    <location>
        <begin position="20"/>
        <end position="177"/>
    </location>
</feature>
<dbReference type="EMBL" id="MBTF01000016">
    <property type="protein sequence ID" value="OOQ59097.1"/>
    <property type="molecule type" value="Genomic_DNA"/>
</dbReference>
<dbReference type="Gene3D" id="2.40.128.110">
    <property type="entry name" value="Lipid/polyisoprenoid-binding, YceI-like"/>
    <property type="match status" value="1"/>
</dbReference>
<dbReference type="PANTHER" id="PTHR34406">
    <property type="entry name" value="PROTEIN YCEI"/>
    <property type="match status" value="1"/>
</dbReference>
<protein>
    <recommendedName>
        <fullName evidence="2">Lipid/polyisoprenoid-binding YceI-like domain-containing protein</fullName>
    </recommendedName>
</protein>
<proteinExistence type="predicted"/>
<evidence type="ECO:0000313" key="4">
    <source>
        <dbReference type="Proteomes" id="UP000189739"/>
    </source>
</evidence>
<reference evidence="3 4" key="1">
    <citation type="submission" date="2016-07" db="EMBL/GenBank/DDBJ databases">
        <title>Genomic analysis of zinc-resistant bacterium Mucilaginibacter pedocola TBZ30.</title>
        <authorList>
            <person name="Huang J."/>
            <person name="Tang J."/>
        </authorList>
    </citation>
    <scope>NUCLEOTIDE SEQUENCE [LARGE SCALE GENOMIC DNA]</scope>
    <source>
        <strain evidence="3 4">TBZ30</strain>
    </source>
</reference>
<organism evidence="3 4">
    <name type="scientific">Mucilaginibacter pedocola</name>
    <dbReference type="NCBI Taxonomy" id="1792845"/>
    <lineage>
        <taxon>Bacteria</taxon>
        <taxon>Pseudomonadati</taxon>
        <taxon>Bacteroidota</taxon>
        <taxon>Sphingobacteriia</taxon>
        <taxon>Sphingobacteriales</taxon>
        <taxon>Sphingobacteriaceae</taxon>
        <taxon>Mucilaginibacter</taxon>
    </lineage>
</organism>
<gene>
    <name evidence="3" type="ORF">BC343_29175</name>
</gene>
<evidence type="ECO:0000259" key="2">
    <source>
        <dbReference type="SMART" id="SM00867"/>
    </source>
</evidence>
<feature type="signal peptide" evidence="1">
    <location>
        <begin position="1"/>
        <end position="19"/>
    </location>
</feature>
<dbReference type="STRING" id="1792845.BC343_29175"/>
<comment type="caution">
    <text evidence="3">The sequence shown here is derived from an EMBL/GenBank/DDBJ whole genome shotgun (WGS) entry which is preliminary data.</text>
</comment>
<sequence length="177" mass="19490">MKKVLLVFALLITCTATFAQLKNNVTKSSITFKIKNLGINTGGRIEKMEANVDFDPAKLATSKMEAVADVTTITTDNDMRDNHIKNEEFFDVAKYPKITMSSVSFAKKSSDKFVGKFNLTIKGKTKQIEVPFSYVTNATTAYIKGSFKISREEFGIGGSTMTLSDEATITIDVETAK</sequence>